<sequence>MLYWHHHGGGGLGWIAASVGLILFWALVVTVGILVFRALARPGRHGGEPPGWHMGPQPTAGPTAEQILAERYARGEIEDEEYQRRLAMLRASKQGPAPP</sequence>
<feature type="transmembrane region" description="Helical" evidence="1">
    <location>
        <begin position="12"/>
        <end position="36"/>
    </location>
</feature>
<comment type="caution">
    <text evidence="3">The sequence shown here is derived from an EMBL/GenBank/DDBJ whole genome shotgun (WGS) entry which is preliminary data.</text>
</comment>
<evidence type="ECO:0000313" key="3">
    <source>
        <dbReference type="EMBL" id="GGU73289.1"/>
    </source>
</evidence>
<gene>
    <name evidence="3" type="ORF">GCM10010211_43940</name>
</gene>
<evidence type="ECO:0000256" key="1">
    <source>
        <dbReference type="SAM" id="Phobius"/>
    </source>
</evidence>
<dbReference type="Proteomes" id="UP000654471">
    <property type="component" value="Unassembled WGS sequence"/>
</dbReference>
<evidence type="ECO:0000313" key="4">
    <source>
        <dbReference type="Proteomes" id="UP000654471"/>
    </source>
</evidence>
<keyword evidence="4" id="KW-1185">Reference proteome</keyword>
<dbReference type="Pfam" id="PF09851">
    <property type="entry name" value="SHOCT"/>
    <property type="match status" value="1"/>
</dbReference>
<dbReference type="EMBL" id="BMRP01000015">
    <property type="protein sequence ID" value="GGU73289.1"/>
    <property type="molecule type" value="Genomic_DNA"/>
</dbReference>
<proteinExistence type="predicted"/>
<organism evidence="3 4">
    <name type="scientific">Streptomyces albospinus</name>
    <dbReference type="NCBI Taxonomy" id="285515"/>
    <lineage>
        <taxon>Bacteria</taxon>
        <taxon>Bacillati</taxon>
        <taxon>Actinomycetota</taxon>
        <taxon>Actinomycetes</taxon>
        <taxon>Kitasatosporales</taxon>
        <taxon>Streptomycetaceae</taxon>
        <taxon>Streptomyces</taxon>
    </lineage>
</organism>
<keyword evidence="1" id="KW-1133">Transmembrane helix</keyword>
<reference evidence="4" key="1">
    <citation type="journal article" date="2019" name="Int. J. Syst. Evol. Microbiol.">
        <title>The Global Catalogue of Microorganisms (GCM) 10K type strain sequencing project: providing services to taxonomists for standard genome sequencing and annotation.</title>
        <authorList>
            <consortium name="The Broad Institute Genomics Platform"/>
            <consortium name="The Broad Institute Genome Sequencing Center for Infectious Disease"/>
            <person name="Wu L."/>
            <person name="Ma J."/>
        </authorList>
    </citation>
    <scope>NUCLEOTIDE SEQUENCE [LARGE SCALE GENOMIC DNA]</scope>
    <source>
        <strain evidence="4">JCM 3399</strain>
    </source>
</reference>
<dbReference type="InterPro" id="IPR018649">
    <property type="entry name" value="SHOCT"/>
</dbReference>
<feature type="domain" description="SHOCT" evidence="2">
    <location>
        <begin position="64"/>
        <end position="87"/>
    </location>
</feature>
<evidence type="ECO:0000259" key="2">
    <source>
        <dbReference type="Pfam" id="PF09851"/>
    </source>
</evidence>
<keyword evidence="1" id="KW-0472">Membrane</keyword>
<keyword evidence="1" id="KW-0812">Transmembrane</keyword>
<dbReference type="RefSeq" id="WP_189302508.1">
    <property type="nucleotide sequence ID" value="NZ_BMRP01000015.1"/>
</dbReference>
<accession>A0ABQ2VAD8</accession>
<name>A0ABQ2VAD8_9ACTN</name>
<protein>
    <recommendedName>
        <fullName evidence="2">SHOCT domain-containing protein</fullName>
    </recommendedName>
</protein>